<dbReference type="Gene3D" id="3.30.40.10">
    <property type="entry name" value="Zinc/RING finger domain, C3HC4 (zinc finger)"/>
    <property type="match status" value="1"/>
</dbReference>
<dbReference type="PANTHER" id="PTHR25462:SF296">
    <property type="entry name" value="MEIOTIC P26, ISOFORM F"/>
    <property type="match status" value="1"/>
</dbReference>
<keyword evidence="1" id="KW-0479">Metal-binding</keyword>
<dbReference type="PANTHER" id="PTHR25462">
    <property type="entry name" value="BONUS, ISOFORM C-RELATED"/>
    <property type="match status" value="1"/>
</dbReference>
<feature type="domain" description="RING-type" evidence="6">
    <location>
        <begin position="13"/>
        <end position="59"/>
    </location>
</feature>
<dbReference type="SUPFAM" id="SSF50969">
    <property type="entry name" value="YVTN repeat-like/Quinoprotein amine dehydrogenase"/>
    <property type="match status" value="1"/>
</dbReference>
<protein>
    <submittedName>
        <fullName evidence="8">Tripartite motif-containing protein 45</fullName>
    </submittedName>
</protein>
<dbReference type="PROSITE" id="PS50089">
    <property type="entry name" value="ZF_RING_2"/>
    <property type="match status" value="1"/>
</dbReference>
<dbReference type="CDD" id="cd19776">
    <property type="entry name" value="Bbox2_TRIM25_C-IV"/>
    <property type="match status" value="1"/>
</dbReference>
<dbReference type="SMART" id="SM00336">
    <property type="entry name" value="BBOX"/>
    <property type="match status" value="2"/>
</dbReference>
<dbReference type="SMART" id="SM00184">
    <property type="entry name" value="RING"/>
    <property type="match status" value="1"/>
</dbReference>
<evidence type="ECO:0000256" key="5">
    <source>
        <dbReference type="SAM" id="Coils"/>
    </source>
</evidence>
<evidence type="ECO:0000256" key="2">
    <source>
        <dbReference type="ARBA" id="ARBA00022771"/>
    </source>
</evidence>
<evidence type="ECO:0000256" key="3">
    <source>
        <dbReference type="ARBA" id="ARBA00022833"/>
    </source>
</evidence>
<feature type="coiled-coil region" evidence="5">
    <location>
        <begin position="207"/>
        <end position="234"/>
    </location>
</feature>
<dbReference type="GO" id="GO:0008270">
    <property type="term" value="F:zinc ion binding"/>
    <property type="evidence" value="ECO:0007669"/>
    <property type="project" value="UniProtKB-KW"/>
</dbReference>
<dbReference type="InterPro" id="IPR013083">
    <property type="entry name" value="Znf_RING/FYVE/PHD"/>
</dbReference>
<feature type="domain" description="B box-type" evidence="7">
    <location>
        <begin position="91"/>
        <end position="141"/>
    </location>
</feature>
<reference evidence="8" key="1">
    <citation type="submission" date="2018-11" db="EMBL/GenBank/DDBJ databases">
        <authorList>
            <person name="Alioto T."/>
            <person name="Alioto T."/>
        </authorList>
    </citation>
    <scope>NUCLEOTIDE SEQUENCE</scope>
</reference>
<dbReference type="OrthoDB" id="6087631at2759"/>
<dbReference type="PROSITE" id="PS50119">
    <property type="entry name" value="ZF_BBOX"/>
    <property type="match status" value="2"/>
</dbReference>
<dbReference type="EMBL" id="UYJE01005352">
    <property type="protein sequence ID" value="VDI36627.1"/>
    <property type="molecule type" value="Genomic_DNA"/>
</dbReference>
<keyword evidence="9" id="KW-1185">Reference proteome</keyword>
<keyword evidence="5" id="KW-0175">Coiled coil</keyword>
<dbReference type="SUPFAM" id="SSF57845">
    <property type="entry name" value="B-box zinc-binding domain"/>
    <property type="match status" value="1"/>
</dbReference>
<dbReference type="InterPro" id="IPR001841">
    <property type="entry name" value="Znf_RING"/>
</dbReference>
<dbReference type="InterPro" id="IPR011044">
    <property type="entry name" value="Quino_amine_DH_bsu"/>
</dbReference>
<comment type="caution">
    <text evidence="8">The sequence shown here is derived from an EMBL/GenBank/DDBJ whole genome shotgun (WGS) entry which is preliminary data.</text>
</comment>
<dbReference type="InterPro" id="IPR018957">
    <property type="entry name" value="Znf_C3HC4_RING-type"/>
</dbReference>
<evidence type="ECO:0000256" key="4">
    <source>
        <dbReference type="PROSITE-ProRule" id="PRU00024"/>
    </source>
</evidence>
<dbReference type="PROSITE" id="PS00518">
    <property type="entry name" value="ZF_RING_1"/>
    <property type="match status" value="1"/>
</dbReference>
<dbReference type="Pfam" id="PF00097">
    <property type="entry name" value="zf-C3HC4"/>
    <property type="match status" value="1"/>
</dbReference>
<dbReference type="InterPro" id="IPR017907">
    <property type="entry name" value="Znf_RING_CS"/>
</dbReference>
<dbReference type="CDD" id="cd19757">
    <property type="entry name" value="Bbox1"/>
    <property type="match status" value="1"/>
</dbReference>
<sequence length="639" mass="72817">MAEAGNSNTQSDCAICLEILKSPRRLPCFHLFCEVCISEYIVSTVDDPDQKTYNCPVCRMSIQTKNSTKNKSNWVYDLPECSTGSNTQSTANKQECHACKRFESSKEAIVWCCECLEALCQNCSSAHSRLKQSLTHKTVAIEEQNIASLRLLQGSDEYCSIHETKRLEVYCFDHSKPCCVSCLNLDHRKCENVQNMDDIEDLKPQNIDILESELLNLRNQLKKIAENKRKSKQESLTSFESIKEESDLVLTSAKKRINDLHQEFIKNSKLMQSDLQQEIDTTIKKIDEESEAIKKWWEHLQLMKNFGSKQQTFLAIHNIKTNADEILKRIESTLDETSDVKLQAGFEKLTDTLSQLDAFGGISISRQGKESLCFKALSQILKKEKHFESISLKILSFKELKCGKIKCGASINENQCAILVNERLELFNIVSGIKLASVAIQSGPKRVCFKSSTRTFFITCNSKNGYTCNLQNDGITNVQHHKFPEKVCGIEKSDDVLYIAMSGGILQSEKFVNHSVFISNPMLDGSLDDIAVHKESARFAIINRQIKQLNFLKFQEAKPRTFTESNKIWEPRTVTFSLSGKLFVAGRSVLYVISQDEKRFRTILSKFEQIRDIDYIWTNADKNRLFVGGNGYIEIYEID</sequence>
<name>A0A8B6ENX6_MYTGA</name>
<keyword evidence="2 4" id="KW-0863">Zinc-finger</keyword>
<evidence type="ECO:0000256" key="1">
    <source>
        <dbReference type="ARBA" id="ARBA00022723"/>
    </source>
</evidence>
<feature type="domain" description="B box-type" evidence="7">
    <location>
        <begin position="154"/>
        <end position="188"/>
    </location>
</feature>
<dbReference type="InterPro" id="IPR047153">
    <property type="entry name" value="TRIM45/56/19-like"/>
</dbReference>
<evidence type="ECO:0000313" key="8">
    <source>
        <dbReference type="EMBL" id="VDI36627.1"/>
    </source>
</evidence>
<keyword evidence="3" id="KW-0862">Zinc</keyword>
<evidence type="ECO:0000259" key="7">
    <source>
        <dbReference type="PROSITE" id="PS50119"/>
    </source>
</evidence>
<dbReference type="AlphaFoldDB" id="A0A8B6ENX6"/>
<proteinExistence type="predicted"/>
<gene>
    <name evidence="8" type="ORF">MGAL_10B070420</name>
</gene>
<evidence type="ECO:0000259" key="6">
    <source>
        <dbReference type="PROSITE" id="PS50089"/>
    </source>
</evidence>
<organism evidence="8 9">
    <name type="scientific">Mytilus galloprovincialis</name>
    <name type="common">Mediterranean mussel</name>
    <dbReference type="NCBI Taxonomy" id="29158"/>
    <lineage>
        <taxon>Eukaryota</taxon>
        <taxon>Metazoa</taxon>
        <taxon>Spiralia</taxon>
        <taxon>Lophotrochozoa</taxon>
        <taxon>Mollusca</taxon>
        <taxon>Bivalvia</taxon>
        <taxon>Autobranchia</taxon>
        <taxon>Pteriomorphia</taxon>
        <taxon>Mytilida</taxon>
        <taxon>Mytiloidea</taxon>
        <taxon>Mytilidae</taxon>
        <taxon>Mytilinae</taxon>
        <taxon>Mytilus</taxon>
    </lineage>
</organism>
<dbReference type="SUPFAM" id="SSF57850">
    <property type="entry name" value="RING/U-box"/>
    <property type="match status" value="1"/>
</dbReference>
<dbReference type="Proteomes" id="UP000596742">
    <property type="component" value="Unassembled WGS sequence"/>
</dbReference>
<dbReference type="Gene3D" id="3.30.160.60">
    <property type="entry name" value="Classic Zinc Finger"/>
    <property type="match status" value="1"/>
</dbReference>
<accession>A0A8B6ENX6</accession>
<dbReference type="InterPro" id="IPR000315">
    <property type="entry name" value="Znf_B-box"/>
</dbReference>
<evidence type="ECO:0000313" key="9">
    <source>
        <dbReference type="Proteomes" id="UP000596742"/>
    </source>
</evidence>